<feature type="region of interest" description="Disordered" evidence="7">
    <location>
        <begin position="1"/>
        <end position="35"/>
    </location>
</feature>
<feature type="transmembrane region" description="Helical" evidence="8">
    <location>
        <begin position="581"/>
        <end position="599"/>
    </location>
</feature>
<evidence type="ECO:0000256" key="8">
    <source>
        <dbReference type="SAM" id="Phobius"/>
    </source>
</evidence>
<keyword evidence="3" id="KW-0256">Endoplasmic reticulum</keyword>
<feature type="transmembrane region" description="Helical" evidence="8">
    <location>
        <begin position="338"/>
        <end position="356"/>
    </location>
</feature>
<name>A0A5N3XZ97_MUNRE</name>
<evidence type="ECO:0000256" key="6">
    <source>
        <dbReference type="ARBA" id="ARBA00038268"/>
    </source>
</evidence>
<keyword evidence="5 8" id="KW-0472">Membrane</keyword>
<evidence type="ECO:0000313" key="10">
    <source>
        <dbReference type="Proteomes" id="UP000326062"/>
    </source>
</evidence>
<comment type="caution">
    <text evidence="9">The sequence shown here is derived from an EMBL/GenBank/DDBJ whole genome shotgun (WGS) entry which is preliminary data.</text>
</comment>
<evidence type="ECO:0000256" key="3">
    <source>
        <dbReference type="ARBA" id="ARBA00022824"/>
    </source>
</evidence>
<evidence type="ECO:0000256" key="2">
    <source>
        <dbReference type="ARBA" id="ARBA00022692"/>
    </source>
</evidence>
<dbReference type="EMBL" id="VCEB01000004">
    <property type="protein sequence ID" value="KAB0378657.1"/>
    <property type="molecule type" value="Genomic_DNA"/>
</dbReference>
<comment type="similarity">
    <text evidence="6">Belongs to the membrane-bound acyltransferase family. HHAT subfamily.</text>
</comment>
<dbReference type="GO" id="GO:0005789">
    <property type="term" value="C:endoplasmic reticulum membrane"/>
    <property type="evidence" value="ECO:0007669"/>
    <property type="project" value="UniProtKB-SubCell"/>
</dbReference>
<dbReference type="PANTHER" id="PTHR13285:SF19">
    <property type="entry name" value="PROTEIN-CYSTEINE N-PALMITOYLTRANSFERASE HHAT-LIKE PROTEIN"/>
    <property type="match status" value="1"/>
</dbReference>
<dbReference type="InterPro" id="IPR051085">
    <property type="entry name" value="MB_O-acyltransferase"/>
</dbReference>
<evidence type="ECO:0000256" key="4">
    <source>
        <dbReference type="ARBA" id="ARBA00022989"/>
    </source>
</evidence>
<organism evidence="9 10">
    <name type="scientific">Muntiacus reevesi</name>
    <name type="common">Reeves' muntjac</name>
    <name type="synonym">Cervus reevesi</name>
    <dbReference type="NCBI Taxonomy" id="9886"/>
    <lineage>
        <taxon>Eukaryota</taxon>
        <taxon>Metazoa</taxon>
        <taxon>Chordata</taxon>
        <taxon>Craniata</taxon>
        <taxon>Vertebrata</taxon>
        <taxon>Euteleostomi</taxon>
        <taxon>Mammalia</taxon>
        <taxon>Eutheria</taxon>
        <taxon>Laurasiatheria</taxon>
        <taxon>Artiodactyla</taxon>
        <taxon>Ruminantia</taxon>
        <taxon>Pecora</taxon>
        <taxon>Cervidae</taxon>
        <taxon>Muntiacinae</taxon>
        <taxon>Muntiacus</taxon>
    </lineage>
</organism>
<feature type="transmembrane region" description="Helical" evidence="8">
    <location>
        <begin position="193"/>
        <end position="215"/>
    </location>
</feature>
<feature type="compositionally biased region" description="Basic and acidic residues" evidence="7">
    <location>
        <begin position="1"/>
        <end position="13"/>
    </location>
</feature>
<feature type="transmembrane region" description="Helical" evidence="8">
    <location>
        <begin position="227"/>
        <end position="249"/>
    </location>
</feature>
<dbReference type="Proteomes" id="UP000326062">
    <property type="component" value="Chromosome 4"/>
</dbReference>
<protein>
    <recommendedName>
        <fullName evidence="11">Protein-cysteine N-palmitoyltransferase HHAT-like protein</fullName>
    </recommendedName>
</protein>
<evidence type="ECO:0000313" key="9">
    <source>
        <dbReference type="EMBL" id="KAB0378657.1"/>
    </source>
</evidence>
<dbReference type="AlphaFoldDB" id="A0A5N3XZ97"/>
<keyword evidence="2 8" id="KW-0812">Transmembrane</keyword>
<accession>A0A5N3XZ97</accession>
<gene>
    <name evidence="9" type="ORF">FD755_010235</name>
</gene>
<dbReference type="PANTHER" id="PTHR13285">
    <property type="entry name" value="ACYLTRANSFERASE"/>
    <property type="match status" value="1"/>
</dbReference>
<dbReference type="InterPro" id="IPR004299">
    <property type="entry name" value="MBOAT_fam"/>
</dbReference>
<sequence length="620" mass="68716">MDQGRQVEDRPRCPGESQCQWPPLLPPHHPPCSSLWPAALQHSALLHFAQLRSRKATSSLPSSIPPPPAVTTHRSQPRGGGDPRAGHTPPWPQSPADRTVARSDAGPRSPEVGSVPGSLTAASSPIQAMGIKTALPAAELGLYSLVLSGALAYAGRGLLEASQDGAHRKAFRESVRPGWEYIGRKMDVADFEWVMWFTSFRNVIIFTLSGHVLFAKLCTMVAPQLRSWMYAVYGALAVVGIMGPWYLLLLLGHCVGLYVVSLFGQPWLCLGVGLASLASFKLDPLISWQSGFVTGTFDLQEVLFHGGSGFTVLRCTSFALESCAHPDRRYSLADLLKYNFYLPFFFFGPIMTFDRFHAQVSQVEPVRPEGELWRIWAQAGLSVVAILAVDVFFHFFYILTIPSDLKFVNRLPDSALAGLAYSNLVYDWVKAAVLFGVVNTVARLDHLDPPQPPKCITALYVFAETYVYDHIGGEHSAVIPELGATIATFAITTLWLGPCDVVYLWSCLNCFGLNFELWVQKLAEMEPLAQIETSLSEQMSRRVRAVFGAMNFWAIVMYNLVSLNSPEFTELVVQRLLLSGFPQTTLAILFVTYCGVQLVKERERTLALEEEQKQDKEKLE</sequence>
<dbReference type="GO" id="GO:0016746">
    <property type="term" value="F:acyltransferase activity"/>
    <property type="evidence" value="ECO:0007669"/>
    <property type="project" value="TreeGrafter"/>
</dbReference>
<evidence type="ECO:0000256" key="7">
    <source>
        <dbReference type="SAM" id="MobiDB-lite"/>
    </source>
</evidence>
<keyword evidence="4 8" id="KW-1133">Transmembrane helix</keyword>
<evidence type="ECO:0008006" key="11">
    <source>
        <dbReference type="Google" id="ProtNLM"/>
    </source>
</evidence>
<feature type="transmembrane region" description="Helical" evidence="8">
    <location>
        <begin position="376"/>
        <end position="400"/>
    </location>
</feature>
<reference evidence="9 10" key="1">
    <citation type="submission" date="2019-06" db="EMBL/GenBank/DDBJ databases">
        <title>Discovery of a novel chromosome fission-fusion reversal in muntjac.</title>
        <authorList>
            <person name="Mudd A.B."/>
            <person name="Bredeson J.V."/>
            <person name="Baum R."/>
            <person name="Hockemeyer D."/>
            <person name="Rokhsar D.S."/>
        </authorList>
    </citation>
    <scope>NUCLEOTIDE SEQUENCE [LARGE SCALE GENOMIC DNA]</scope>
    <source>
        <strain evidence="9">UCam_UCB_Mr</strain>
        <tissue evidence="9">Fibroblast cell line</tissue>
    </source>
</reference>
<feature type="transmembrane region" description="Helical" evidence="8">
    <location>
        <begin position="543"/>
        <end position="561"/>
    </location>
</feature>
<comment type="subcellular location">
    <subcellularLocation>
        <location evidence="1">Endoplasmic reticulum membrane</location>
        <topology evidence="1">Multi-pass membrane protein</topology>
    </subcellularLocation>
</comment>
<evidence type="ECO:0000256" key="5">
    <source>
        <dbReference type="ARBA" id="ARBA00023136"/>
    </source>
</evidence>
<feature type="region of interest" description="Disordered" evidence="7">
    <location>
        <begin position="54"/>
        <end position="118"/>
    </location>
</feature>
<evidence type="ECO:0000256" key="1">
    <source>
        <dbReference type="ARBA" id="ARBA00004477"/>
    </source>
</evidence>
<proteinExistence type="inferred from homology"/>
<dbReference type="Pfam" id="PF03062">
    <property type="entry name" value="MBOAT"/>
    <property type="match status" value="1"/>
</dbReference>
<feature type="transmembrane region" description="Helical" evidence="8">
    <location>
        <begin position="255"/>
        <end position="280"/>
    </location>
</feature>
<keyword evidence="10" id="KW-1185">Reference proteome</keyword>